<evidence type="ECO:0000313" key="2">
    <source>
        <dbReference type="Proteomes" id="UP000630864"/>
    </source>
</evidence>
<protein>
    <submittedName>
        <fullName evidence="1">Uncharacterized protein</fullName>
    </submittedName>
</protein>
<comment type="caution">
    <text evidence="1">The sequence shown here is derived from an EMBL/GenBank/DDBJ whole genome shotgun (WGS) entry which is preliminary data.</text>
</comment>
<dbReference type="AlphaFoldDB" id="A0A9P3AK38"/>
<evidence type="ECO:0000313" key="1">
    <source>
        <dbReference type="EMBL" id="GFZ63018.1"/>
    </source>
</evidence>
<gene>
    <name evidence="1" type="ORF">PSE10A_55290</name>
</gene>
<organism evidence="1 2">
    <name type="scientific">Pseudomonas amygdali pv. eriobotryae</name>
    <dbReference type="NCBI Taxonomy" id="129137"/>
    <lineage>
        <taxon>Bacteria</taxon>
        <taxon>Pseudomonadati</taxon>
        <taxon>Pseudomonadota</taxon>
        <taxon>Gammaproteobacteria</taxon>
        <taxon>Pseudomonadales</taxon>
        <taxon>Pseudomonadaceae</taxon>
        <taxon>Pseudomonas</taxon>
        <taxon>Pseudomonas amygdali</taxon>
    </lineage>
</organism>
<dbReference type="EMBL" id="BMZW01000061">
    <property type="protein sequence ID" value="GFZ63018.1"/>
    <property type="molecule type" value="Genomic_DNA"/>
</dbReference>
<dbReference type="Proteomes" id="UP000630864">
    <property type="component" value="Unassembled WGS sequence"/>
</dbReference>
<proteinExistence type="predicted"/>
<accession>A0A9P3AK38</accession>
<reference evidence="1" key="1">
    <citation type="submission" date="2020-09" db="EMBL/GenBank/DDBJ databases">
        <title>Pseudomonas syringae pv. eriobotryae genome sequence causing loquat canker disease.</title>
        <authorList>
            <person name="Fukuda S."/>
            <person name="Tashiro H."/>
            <person name="Nagano Y."/>
        </authorList>
    </citation>
    <scope>NUCLEOTIDE SEQUENCE</scope>
    <source>
        <strain evidence="1">AM001</strain>
    </source>
</reference>
<sequence>MPNPRSGERTMTSVAGFLRKRLKLSLYMEKSRAAGAWVFNSFGYGWAATNNQGFELPQ</sequence>
<name>A0A9P3AK38_PSEA0</name>